<dbReference type="eggNOG" id="KOG4020">
    <property type="taxonomic scope" value="Eukaryota"/>
</dbReference>
<keyword evidence="2" id="KW-0963">Cytoplasm</keyword>
<evidence type="ECO:0000256" key="6">
    <source>
        <dbReference type="ARBA" id="ARBA00023014"/>
    </source>
</evidence>
<feature type="domain" description="Anamorsin N-terminal" evidence="8">
    <location>
        <begin position="9"/>
        <end position="171"/>
    </location>
</feature>
<reference evidence="9" key="2">
    <citation type="submission" date="2025-08" db="UniProtKB">
        <authorList>
            <consortium name="Ensembl"/>
        </authorList>
    </citation>
    <scope>IDENTIFICATION</scope>
</reference>
<reference evidence="10" key="1">
    <citation type="submission" date="2011-08" db="EMBL/GenBank/DDBJ databases">
        <title>The draft genome of Latimeria chalumnae.</title>
        <authorList>
            <person name="Di Palma F."/>
            <person name="Alfoldi J."/>
            <person name="Johnson J."/>
            <person name="Berlin A."/>
            <person name="Gnerre S."/>
            <person name="Jaffe D."/>
            <person name="MacCallum I."/>
            <person name="Young S."/>
            <person name="Walker B.J."/>
            <person name="Lander E."/>
            <person name="Lindblad-Toh K."/>
        </authorList>
    </citation>
    <scope>NUCLEOTIDE SEQUENCE [LARGE SCALE GENOMIC DNA]</scope>
    <source>
        <strain evidence="10">Wild caught</strain>
    </source>
</reference>
<evidence type="ECO:0000256" key="5">
    <source>
        <dbReference type="ARBA" id="ARBA00023004"/>
    </source>
</evidence>
<dbReference type="SUPFAM" id="SSF53335">
    <property type="entry name" value="S-adenosyl-L-methionine-dependent methyltransferases"/>
    <property type="match status" value="1"/>
</dbReference>
<proteinExistence type="predicted"/>
<keyword evidence="1" id="KW-0004">4Fe-4S</keyword>
<dbReference type="Gene3D" id="3.40.50.150">
    <property type="entry name" value="Vaccinia Virus protein VP39"/>
    <property type="match status" value="1"/>
</dbReference>
<keyword evidence="10" id="KW-1185">Reference proteome</keyword>
<dbReference type="InParanoid" id="H3AGL6"/>
<dbReference type="EMBL" id="AFYH01111634">
    <property type="status" value="NOT_ANNOTATED_CDS"/>
    <property type="molecule type" value="Genomic_DNA"/>
</dbReference>
<organism evidence="9 10">
    <name type="scientific">Latimeria chalumnae</name>
    <name type="common">Coelacanth</name>
    <dbReference type="NCBI Taxonomy" id="7897"/>
    <lineage>
        <taxon>Eukaryota</taxon>
        <taxon>Metazoa</taxon>
        <taxon>Chordata</taxon>
        <taxon>Craniata</taxon>
        <taxon>Vertebrata</taxon>
        <taxon>Euteleostomi</taxon>
        <taxon>Coelacanthiformes</taxon>
        <taxon>Coelacanthidae</taxon>
        <taxon>Latimeria</taxon>
    </lineage>
</organism>
<dbReference type="GO" id="GO:0005737">
    <property type="term" value="C:cytoplasm"/>
    <property type="evidence" value="ECO:0007669"/>
    <property type="project" value="InterPro"/>
</dbReference>
<gene>
    <name evidence="9" type="primary">CIAPIN1</name>
</gene>
<dbReference type="InterPro" id="IPR007785">
    <property type="entry name" value="Anamorsin"/>
</dbReference>
<dbReference type="Pfam" id="PF20922">
    <property type="entry name" value="Anamorsin_N"/>
    <property type="match status" value="1"/>
</dbReference>
<dbReference type="GeneTree" id="ENSGT00390000011417"/>
<keyword evidence="7" id="KW-0496">Mitochondrion</keyword>
<dbReference type="FunCoup" id="H3AGL6">
    <property type="interactions" value="3666"/>
</dbReference>
<keyword evidence="5" id="KW-0408">Iron</keyword>
<evidence type="ECO:0000256" key="2">
    <source>
        <dbReference type="ARBA" id="ARBA00022490"/>
    </source>
</evidence>
<evidence type="ECO:0000313" key="9">
    <source>
        <dbReference type="Ensembl" id="ENSLACP00000008787.1"/>
    </source>
</evidence>
<dbReference type="InterPro" id="IPR049011">
    <property type="entry name" value="Anamorsin_N_metazoan"/>
</dbReference>
<dbReference type="GO" id="GO:0051537">
    <property type="term" value="F:2 iron, 2 sulfur cluster binding"/>
    <property type="evidence" value="ECO:0007669"/>
    <property type="project" value="UniProtKB-KW"/>
</dbReference>
<dbReference type="EMBL" id="AFYH01111632">
    <property type="status" value="NOT_ANNOTATED_CDS"/>
    <property type="molecule type" value="Genomic_DNA"/>
</dbReference>
<protein>
    <submittedName>
        <fullName evidence="9">Cytokine induced apoptosis inhibitor 1</fullName>
    </submittedName>
</protein>
<keyword evidence="4" id="KW-0479">Metal-binding</keyword>
<dbReference type="STRING" id="7897.ENSLACP00000008787"/>
<sequence>MAEYGICSGHWVAVIWDQTSSLEEVKKLVVGLQSAVGAGGHVAVENVERLILSAHKESSFDVLVSGVLPGSAVVHTSETLEEMARILKPGGKFHLAEPVVTTSGNNIKPRSKSKLSSALKLSGLVEITEVQNEVLASEEAATVKQLLGYQGDDLVRVQMSAKKPNFEVGSSAQLKLSFAKKSTHAEKPLVDPNAAKLWTLSANDMNDDDVVSFANFIDRWLAKLTILR</sequence>
<evidence type="ECO:0000259" key="8">
    <source>
        <dbReference type="Pfam" id="PF20922"/>
    </source>
</evidence>
<dbReference type="FunFam" id="3.40.50.150:FF:000085">
    <property type="entry name" value="Anamorsin homolog"/>
    <property type="match status" value="1"/>
</dbReference>
<reference evidence="9" key="3">
    <citation type="submission" date="2025-09" db="UniProtKB">
        <authorList>
            <consortium name="Ensembl"/>
        </authorList>
    </citation>
    <scope>IDENTIFICATION</scope>
</reference>
<accession>H3AGL6</accession>
<dbReference type="GO" id="GO:0051539">
    <property type="term" value="F:4 iron, 4 sulfur cluster binding"/>
    <property type="evidence" value="ECO:0007669"/>
    <property type="project" value="UniProtKB-KW"/>
</dbReference>
<evidence type="ECO:0000256" key="3">
    <source>
        <dbReference type="ARBA" id="ARBA00022714"/>
    </source>
</evidence>
<dbReference type="EMBL" id="AFYH01111631">
    <property type="status" value="NOT_ANNOTATED_CDS"/>
    <property type="molecule type" value="Genomic_DNA"/>
</dbReference>
<dbReference type="PANTHER" id="PTHR13273:SF14">
    <property type="entry name" value="ANAMORSIN"/>
    <property type="match status" value="1"/>
</dbReference>
<evidence type="ECO:0000256" key="1">
    <source>
        <dbReference type="ARBA" id="ARBA00022485"/>
    </source>
</evidence>
<dbReference type="AlphaFoldDB" id="H3AGL6"/>
<dbReference type="GO" id="GO:0016226">
    <property type="term" value="P:iron-sulfur cluster assembly"/>
    <property type="evidence" value="ECO:0007669"/>
    <property type="project" value="InterPro"/>
</dbReference>
<dbReference type="EMBL" id="AFYH01111635">
    <property type="status" value="NOT_ANNOTATED_CDS"/>
    <property type="molecule type" value="Genomic_DNA"/>
</dbReference>
<keyword evidence="3" id="KW-0001">2Fe-2S</keyword>
<dbReference type="EMBL" id="AFYH01111633">
    <property type="status" value="NOT_ANNOTATED_CDS"/>
    <property type="molecule type" value="Genomic_DNA"/>
</dbReference>
<dbReference type="InterPro" id="IPR029063">
    <property type="entry name" value="SAM-dependent_MTases_sf"/>
</dbReference>
<dbReference type="GO" id="GO:0046872">
    <property type="term" value="F:metal ion binding"/>
    <property type="evidence" value="ECO:0007669"/>
    <property type="project" value="UniProtKB-KW"/>
</dbReference>
<evidence type="ECO:0000313" key="10">
    <source>
        <dbReference type="Proteomes" id="UP000008672"/>
    </source>
</evidence>
<dbReference type="HOGENOM" id="CLU_064393_2_1_1"/>
<evidence type="ECO:0000256" key="4">
    <source>
        <dbReference type="ARBA" id="ARBA00022723"/>
    </source>
</evidence>
<dbReference type="OMA" id="RPDDCEM"/>
<name>H3AGL6_LATCH</name>
<dbReference type="Ensembl" id="ENSLACT00000008856.1">
    <property type="protein sequence ID" value="ENSLACP00000008787.1"/>
    <property type="gene ID" value="ENSLACG00000007763.1"/>
</dbReference>
<dbReference type="PANTHER" id="PTHR13273">
    <property type="entry name" value="ANAMORSIN"/>
    <property type="match status" value="1"/>
</dbReference>
<evidence type="ECO:0000256" key="7">
    <source>
        <dbReference type="ARBA" id="ARBA00023128"/>
    </source>
</evidence>
<dbReference type="Proteomes" id="UP000008672">
    <property type="component" value="Unassembled WGS sequence"/>
</dbReference>
<keyword evidence="6" id="KW-0411">Iron-sulfur</keyword>
<dbReference type="Bgee" id="ENSLACG00000007763">
    <property type="expression patterns" value="Expressed in muscle tissue and 6 other cell types or tissues"/>
</dbReference>